<keyword evidence="2" id="KW-1185">Reference proteome</keyword>
<name>A0ACC0AVY5_CATRO</name>
<dbReference type="EMBL" id="CM044705">
    <property type="protein sequence ID" value="KAI5663631.1"/>
    <property type="molecule type" value="Genomic_DNA"/>
</dbReference>
<accession>A0ACC0AVY5</accession>
<evidence type="ECO:0000313" key="2">
    <source>
        <dbReference type="Proteomes" id="UP001060085"/>
    </source>
</evidence>
<reference evidence="2" key="1">
    <citation type="journal article" date="2023" name="Nat. Plants">
        <title>Single-cell RNA sequencing provides a high-resolution roadmap for understanding the multicellular compartmentation of specialized metabolism.</title>
        <authorList>
            <person name="Sun S."/>
            <person name="Shen X."/>
            <person name="Li Y."/>
            <person name="Li Y."/>
            <person name="Wang S."/>
            <person name="Li R."/>
            <person name="Zhang H."/>
            <person name="Shen G."/>
            <person name="Guo B."/>
            <person name="Wei J."/>
            <person name="Xu J."/>
            <person name="St-Pierre B."/>
            <person name="Chen S."/>
            <person name="Sun C."/>
        </authorList>
    </citation>
    <scope>NUCLEOTIDE SEQUENCE [LARGE SCALE GENOMIC DNA]</scope>
</reference>
<sequence>MDAPGSIISHSTSMEDIDLIRVCESLSAILPIDEGNGFGACCLTDWEPVAMIVGLDALGRGLASGIVKAKVFSDALDELPIPVAGRRNLQIHHERNIAKCVSFLKLSGTSRVVNGSSAPTFFKEKIPGPWLLDCKFPLRSAKISKLSTKVSMKRSTKFSKWSSKVSKKSNKVCTKRSTKFSKWSTKFSKRFAKVSTKRSAKFSKWSIKVSMKRSVEFSKRSAKVSTKLSPP</sequence>
<protein>
    <submittedName>
        <fullName evidence="1">Uncharacterized protein</fullName>
    </submittedName>
</protein>
<gene>
    <name evidence="1" type="ORF">M9H77_22954</name>
</gene>
<dbReference type="Proteomes" id="UP001060085">
    <property type="component" value="Linkage Group LG05"/>
</dbReference>
<evidence type="ECO:0000313" key="1">
    <source>
        <dbReference type="EMBL" id="KAI5663631.1"/>
    </source>
</evidence>
<comment type="caution">
    <text evidence="1">The sequence shown here is derived from an EMBL/GenBank/DDBJ whole genome shotgun (WGS) entry which is preliminary data.</text>
</comment>
<proteinExistence type="predicted"/>
<organism evidence="1 2">
    <name type="scientific">Catharanthus roseus</name>
    <name type="common">Madagascar periwinkle</name>
    <name type="synonym">Vinca rosea</name>
    <dbReference type="NCBI Taxonomy" id="4058"/>
    <lineage>
        <taxon>Eukaryota</taxon>
        <taxon>Viridiplantae</taxon>
        <taxon>Streptophyta</taxon>
        <taxon>Embryophyta</taxon>
        <taxon>Tracheophyta</taxon>
        <taxon>Spermatophyta</taxon>
        <taxon>Magnoliopsida</taxon>
        <taxon>eudicotyledons</taxon>
        <taxon>Gunneridae</taxon>
        <taxon>Pentapetalae</taxon>
        <taxon>asterids</taxon>
        <taxon>lamiids</taxon>
        <taxon>Gentianales</taxon>
        <taxon>Apocynaceae</taxon>
        <taxon>Rauvolfioideae</taxon>
        <taxon>Vinceae</taxon>
        <taxon>Catharanthinae</taxon>
        <taxon>Catharanthus</taxon>
    </lineage>
</organism>